<dbReference type="EMBL" id="UFMQ01000039">
    <property type="protein sequence ID" value="SST32868.1"/>
    <property type="molecule type" value="Genomic_DNA"/>
</dbReference>
<reference evidence="1 2" key="1">
    <citation type="submission" date="2018-07" db="EMBL/GenBank/DDBJ databases">
        <authorList>
            <consortium name="Pathogen Informatics"/>
        </authorList>
    </citation>
    <scope>NUCLEOTIDE SEQUENCE [LARGE SCALE GENOMIC DNA]</scope>
    <source>
        <strain evidence="1 2">4300STDY7045823</strain>
    </source>
</reference>
<evidence type="ECO:0000313" key="2">
    <source>
        <dbReference type="Proteomes" id="UP000252694"/>
    </source>
</evidence>
<name>A0A333WEJ9_ACIBA</name>
<dbReference type="RefSeq" id="WP_205635242.1">
    <property type="nucleotide sequence ID" value="NZ_CP136173.1"/>
</dbReference>
<gene>
    <name evidence="1" type="ORF">SAMEA104305318_03974</name>
</gene>
<evidence type="ECO:0000313" key="1">
    <source>
        <dbReference type="EMBL" id="SST32868.1"/>
    </source>
</evidence>
<proteinExistence type="predicted"/>
<organism evidence="1 2">
    <name type="scientific">Acinetobacter baumannii</name>
    <dbReference type="NCBI Taxonomy" id="470"/>
    <lineage>
        <taxon>Bacteria</taxon>
        <taxon>Pseudomonadati</taxon>
        <taxon>Pseudomonadota</taxon>
        <taxon>Gammaproteobacteria</taxon>
        <taxon>Moraxellales</taxon>
        <taxon>Moraxellaceae</taxon>
        <taxon>Acinetobacter</taxon>
        <taxon>Acinetobacter calcoaceticus/baumannii complex</taxon>
    </lineage>
</organism>
<accession>A0A333WEJ9</accession>
<dbReference type="AlphaFoldDB" id="A0A333WEJ9"/>
<sequence length="304" mass="35011">MDTAFDKQGRLINGEDLWELNGKVDKDGYYCIGCGVNVTPASYDRELNVQRPHFREHRSYPHKANCDVLGEDEIKGNGRKRKVFNPNDTLPSFIPTVLRLIDTNTAMGTDQSLNYSSSSIKGTNLGTERVVRRSHGVVQSIRRLCSVYIDYPYDRDIPLKIPDNELSTYGELFRKIPSDFRLADTSKILMSQMHFSRLDIIDNEIRIQLSQGLWGYDEKIKKERVIKNSFLIIDTSNWSKNRKTVITNELNFVRSEAIDAYNKNKKTKLKSWIFFIGSQDLDNPSIYRVSDHRLICAMSADNIL</sequence>
<protein>
    <submittedName>
        <fullName evidence="1">Uncharacterized protein</fullName>
    </submittedName>
</protein>
<dbReference type="Proteomes" id="UP000252694">
    <property type="component" value="Unassembled WGS sequence"/>
</dbReference>